<evidence type="ECO:0000313" key="2">
    <source>
        <dbReference type="EMBL" id="KAL3102474.1"/>
    </source>
</evidence>
<gene>
    <name evidence="2" type="ORF">niasHT_025656</name>
</gene>
<reference evidence="2 3" key="1">
    <citation type="submission" date="2024-10" db="EMBL/GenBank/DDBJ databases">
        <authorList>
            <person name="Kim D."/>
        </authorList>
    </citation>
    <scope>NUCLEOTIDE SEQUENCE [LARGE SCALE GENOMIC DNA]</scope>
    <source>
        <strain evidence="2">BH-2024</strain>
    </source>
</reference>
<keyword evidence="1" id="KW-0472">Membrane</keyword>
<keyword evidence="3" id="KW-1185">Reference proteome</keyword>
<keyword evidence="1" id="KW-1133">Transmembrane helix</keyword>
<keyword evidence="1" id="KW-0812">Transmembrane</keyword>
<dbReference type="AlphaFoldDB" id="A0ABD2KJ51"/>
<feature type="transmembrane region" description="Helical" evidence="1">
    <location>
        <begin position="55"/>
        <end position="75"/>
    </location>
</feature>
<sequence length="136" mass="15761">MLNDNNKRMFKELLNNSSNLLGIYENLIEAKKLAVFQQIPKDLLGRRTKRADDNAIKGCIISVLLTLLSAPYLGYYSFKYAHEGNVQIEYTECYKHLFSYRCYPVHSSVVWEIVEWTIKFAIGLILALLFCSCARR</sequence>
<evidence type="ECO:0000313" key="3">
    <source>
        <dbReference type="Proteomes" id="UP001620626"/>
    </source>
</evidence>
<organism evidence="2 3">
    <name type="scientific">Heterodera trifolii</name>
    <dbReference type="NCBI Taxonomy" id="157864"/>
    <lineage>
        <taxon>Eukaryota</taxon>
        <taxon>Metazoa</taxon>
        <taxon>Ecdysozoa</taxon>
        <taxon>Nematoda</taxon>
        <taxon>Chromadorea</taxon>
        <taxon>Rhabditida</taxon>
        <taxon>Tylenchina</taxon>
        <taxon>Tylenchomorpha</taxon>
        <taxon>Tylenchoidea</taxon>
        <taxon>Heteroderidae</taxon>
        <taxon>Heteroderinae</taxon>
        <taxon>Heterodera</taxon>
    </lineage>
</organism>
<protein>
    <submittedName>
        <fullName evidence="2">Uncharacterized protein</fullName>
    </submittedName>
</protein>
<feature type="transmembrane region" description="Helical" evidence="1">
    <location>
        <begin position="116"/>
        <end position="134"/>
    </location>
</feature>
<dbReference type="EMBL" id="JBICBT010000756">
    <property type="protein sequence ID" value="KAL3102474.1"/>
    <property type="molecule type" value="Genomic_DNA"/>
</dbReference>
<evidence type="ECO:0000256" key="1">
    <source>
        <dbReference type="SAM" id="Phobius"/>
    </source>
</evidence>
<dbReference type="Proteomes" id="UP001620626">
    <property type="component" value="Unassembled WGS sequence"/>
</dbReference>
<comment type="caution">
    <text evidence="2">The sequence shown here is derived from an EMBL/GenBank/DDBJ whole genome shotgun (WGS) entry which is preliminary data.</text>
</comment>
<name>A0ABD2KJ51_9BILA</name>
<accession>A0ABD2KJ51</accession>
<proteinExistence type="predicted"/>